<name>A0ABQ7GPD8_DUNSA</name>
<dbReference type="PROSITE" id="PS50222">
    <property type="entry name" value="EF_HAND_2"/>
    <property type="match status" value="1"/>
</dbReference>
<sequence length="130" mass="14282">MSKLMRHTMALCHAPFNAPRHVPYLRRVALAQISCVIFFPSLLHMQMAVITKHGGANALVDLEEILEQVDKNADGKIDYEEFSHMMYASTLNTTEEENIGSTVLNVVKHGKSGGRRAAGACRKIGSSEGL</sequence>
<organism evidence="3 4">
    <name type="scientific">Dunaliella salina</name>
    <name type="common">Green alga</name>
    <name type="synonym">Protococcus salinus</name>
    <dbReference type="NCBI Taxonomy" id="3046"/>
    <lineage>
        <taxon>Eukaryota</taxon>
        <taxon>Viridiplantae</taxon>
        <taxon>Chlorophyta</taxon>
        <taxon>core chlorophytes</taxon>
        <taxon>Chlorophyceae</taxon>
        <taxon>CS clade</taxon>
        <taxon>Chlamydomonadales</taxon>
        <taxon>Dunaliellaceae</taxon>
        <taxon>Dunaliella</taxon>
    </lineage>
</organism>
<dbReference type="PROSITE" id="PS00018">
    <property type="entry name" value="EF_HAND_1"/>
    <property type="match status" value="1"/>
</dbReference>
<dbReference type="InterPro" id="IPR002048">
    <property type="entry name" value="EF_hand_dom"/>
</dbReference>
<comment type="caution">
    <text evidence="3">The sequence shown here is derived from an EMBL/GenBank/DDBJ whole genome shotgun (WGS) entry which is preliminary data.</text>
</comment>
<dbReference type="SUPFAM" id="SSF47473">
    <property type="entry name" value="EF-hand"/>
    <property type="match status" value="1"/>
</dbReference>
<protein>
    <recommendedName>
        <fullName evidence="2">EF-hand domain-containing protein</fullName>
    </recommendedName>
</protein>
<gene>
    <name evidence="3" type="ORF">DUNSADRAFT_5916</name>
</gene>
<reference evidence="3" key="1">
    <citation type="submission" date="2017-08" db="EMBL/GenBank/DDBJ databases">
        <authorList>
            <person name="Polle J.E."/>
            <person name="Barry K."/>
            <person name="Cushman J."/>
            <person name="Schmutz J."/>
            <person name="Tran D."/>
            <person name="Hathwaick L.T."/>
            <person name="Yim W.C."/>
            <person name="Jenkins J."/>
            <person name="Mckie-Krisberg Z.M."/>
            <person name="Prochnik S."/>
            <person name="Lindquist E."/>
            <person name="Dockter R.B."/>
            <person name="Adam C."/>
            <person name="Molina H."/>
            <person name="Bunkerborg J."/>
            <person name="Jin E."/>
            <person name="Buchheim M."/>
            <person name="Magnuson J."/>
        </authorList>
    </citation>
    <scope>NUCLEOTIDE SEQUENCE</scope>
    <source>
        <strain evidence="3">CCAP 19/18</strain>
    </source>
</reference>
<keyword evidence="4" id="KW-1185">Reference proteome</keyword>
<evidence type="ECO:0000313" key="3">
    <source>
        <dbReference type="EMBL" id="KAF5836469.1"/>
    </source>
</evidence>
<evidence type="ECO:0000259" key="2">
    <source>
        <dbReference type="PROSITE" id="PS50222"/>
    </source>
</evidence>
<dbReference type="EMBL" id="MU069659">
    <property type="protein sequence ID" value="KAF5836469.1"/>
    <property type="molecule type" value="Genomic_DNA"/>
</dbReference>
<dbReference type="Proteomes" id="UP000815325">
    <property type="component" value="Unassembled WGS sequence"/>
</dbReference>
<evidence type="ECO:0000313" key="4">
    <source>
        <dbReference type="Proteomes" id="UP000815325"/>
    </source>
</evidence>
<dbReference type="InterPro" id="IPR011992">
    <property type="entry name" value="EF-hand-dom_pair"/>
</dbReference>
<proteinExistence type="predicted"/>
<feature type="domain" description="EF-hand" evidence="2">
    <location>
        <begin position="57"/>
        <end position="92"/>
    </location>
</feature>
<dbReference type="Gene3D" id="1.10.238.10">
    <property type="entry name" value="EF-hand"/>
    <property type="match status" value="1"/>
</dbReference>
<dbReference type="InterPro" id="IPR018247">
    <property type="entry name" value="EF_Hand_1_Ca_BS"/>
</dbReference>
<keyword evidence="1" id="KW-0106">Calcium</keyword>
<dbReference type="Pfam" id="PF00036">
    <property type="entry name" value="EF-hand_1"/>
    <property type="match status" value="1"/>
</dbReference>
<evidence type="ECO:0000256" key="1">
    <source>
        <dbReference type="ARBA" id="ARBA00022837"/>
    </source>
</evidence>
<dbReference type="CDD" id="cd00051">
    <property type="entry name" value="EFh"/>
    <property type="match status" value="1"/>
</dbReference>
<dbReference type="SMART" id="SM00054">
    <property type="entry name" value="EFh"/>
    <property type="match status" value="1"/>
</dbReference>
<accession>A0ABQ7GPD8</accession>